<dbReference type="InParanoid" id="Q0UJN9"/>
<dbReference type="EMBL" id="CH445336">
    <property type="protein sequence ID" value="EAT84301.1"/>
    <property type="molecule type" value="Genomic_DNA"/>
</dbReference>
<dbReference type="AlphaFoldDB" id="Q0UJN9"/>
<evidence type="ECO:0000313" key="2">
    <source>
        <dbReference type="Proteomes" id="UP000001055"/>
    </source>
</evidence>
<organism evidence="1 2">
    <name type="scientific">Phaeosphaeria nodorum (strain SN15 / ATCC MYA-4574 / FGSC 10173)</name>
    <name type="common">Glume blotch fungus</name>
    <name type="synonym">Parastagonospora nodorum</name>
    <dbReference type="NCBI Taxonomy" id="321614"/>
    <lineage>
        <taxon>Eukaryota</taxon>
        <taxon>Fungi</taxon>
        <taxon>Dikarya</taxon>
        <taxon>Ascomycota</taxon>
        <taxon>Pezizomycotina</taxon>
        <taxon>Dothideomycetes</taxon>
        <taxon>Pleosporomycetidae</taxon>
        <taxon>Pleosporales</taxon>
        <taxon>Pleosporineae</taxon>
        <taxon>Phaeosphaeriaceae</taxon>
        <taxon>Parastagonospora</taxon>
    </lineage>
</organism>
<protein>
    <submittedName>
        <fullName evidence="1">Uncharacterized protein</fullName>
    </submittedName>
</protein>
<reference evidence="2" key="1">
    <citation type="journal article" date="2007" name="Plant Cell">
        <title>Dothideomycete-plant interactions illuminated by genome sequencing and EST analysis of the wheat pathogen Stagonospora nodorum.</title>
        <authorList>
            <person name="Hane J.K."/>
            <person name="Lowe R.G."/>
            <person name="Solomon P.S."/>
            <person name="Tan K.C."/>
            <person name="Schoch C.L."/>
            <person name="Spatafora J.W."/>
            <person name="Crous P.W."/>
            <person name="Kodira C."/>
            <person name="Birren B.W."/>
            <person name="Galagan J.E."/>
            <person name="Torriani S.F."/>
            <person name="McDonald B.A."/>
            <person name="Oliver R.P."/>
        </authorList>
    </citation>
    <scope>NUCLEOTIDE SEQUENCE [LARGE SCALE GENOMIC DNA]</scope>
    <source>
        <strain evidence="2">SN15 / ATCC MYA-4574 / FGSC 10173</strain>
    </source>
</reference>
<dbReference type="KEGG" id="pno:SNOG_08025"/>
<evidence type="ECO:0000313" key="1">
    <source>
        <dbReference type="EMBL" id="EAT84301.1"/>
    </source>
</evidence>
<dbReference type="HOGENOM" id="CLU_2606804_0_0_1"/>
<sequence length="79" mass="9262">MHLLSMNINGCCHTNHTIINHSRWFHYLEVLRAPALALQRPRRPSVIEQALQPLRLPPTLRSTAPLRKLSEYLHVYELK</sequence>
<gene>
    <name evidence="1" type="ORF">SNOG_08025</name>
</gene>
<dbReference type="RefSeq" id="XP_001798352.1">
    <property type="nucleotide sequence ID" value="XM_001798300.1"/>
</dbReference>
<proteinExistence type="predicted"/>
<dbReference type="Proteomes" id="UP000001055">
    <property type="component" value="Unassembled WGS sequence"/>
</dbReference>
<dbReference type="GeneID" id="5975250"/>
<name>Q0UJN9_PHANO</name>
<accession>Q0UJN9</accession>